<dbReference type="AlphaFoldDB" id="A0A1F2WNP5"/>
<sequence length="112" mass="12137">MATMTSQALTLRALERLGVKASDQPASAEDTILAQEQFDAAFAEYRYIGLCPFESSAIPEWAQDGLMQVVASRCSPFFGLGENPALEDLGRKKLAAQVSQTGFGVPVRAVYY</sequence>
<organism evidence="1 2">
    <name type="scientific">Candidatus Solincola sediminis</name>
    <dbReference type="NCBI Taxonomy" id="1797199"/>
    <lineage>
        <taxon>Bacteria</taxon>
        <taxon>Bacillati</taxon>
        <taxon>Actinomycetota</taxon>
        <taxon>Candidatus Geothermincolia</taxon>
        <taxon>Candidatus Geothermincolales</taxon>
        <taxon>Candidatus Geothermincolaceae</taxon>
        <taxon>Candidatus Solincola</taxon>
    </lineage>
</organism>
<evidence type="ECO:0000313" key="1">
    <source>
        <dbReference type="EMBL" id="OFW58440.1"/>
    </source>
</evidence>
<dbReference type="EMBL" id="MELK01000023">
    <property type="protein sequence ID" value="OFW58440.1"/>
    <property type="molecule type" value="Genomic_DNA"/>
</dbReference>
<comment type="caution">
    <text evidence="1">The sequence shown here is derived from an EMBL/GenBank/DDBJ whole genome shotgun (WGS) entry which is preliminary data.</text>
</comment>
<name>A0A1F2WNP5_9ACTN</name>
<evidence type="ECO:0000313" key="2">
    <source>
        <dbReference type="Proteomes" id="UP000177876"/>
    </source>
</evidence>
<reference evidence="1 2" key="1">
    <citation type="journal article" date="2016" name="Nat. Commun.">
        <title>Thousands of microbial genomes shed light on interconnected biogeochemical processes in an aquifer system.</title>
        <authorList>
            <person name="Anantharaman K."/>
            <person name="Brown C.T."/>
            <person name="Hug L.A."/>
            <person name="Sharon I."/>
            <person name="Castelle C.J."/>
            <person name="Probst A.J."/>
            <person name="Thomas B.C."/>
            <person name="Singh A."/>
            <person name="Wilkins M.J."/>
            <person name="Karaoz U."/>
            <person name="Brodie E.L."/>
            <person name="Williams K.H."/>
            <person name="Hubbard S.S."/>
            <person name="Banfield J.F."/>
        </authorList>
    </citation>
    <scope>NUCLEOTIDE SEQUENCE [LARGE SCALE GENOMIC DNA]</scope>
</reference>
<proteinExistence type="predicted"/>
<gene>
    <name evidence="1" type="ORF">A2Y75_01650</name>
</gene>
<accession>A0A1F2WNP5</accession>
<protein>
    <submittedName>
        <fullName evidence="1">Uncharacterized protein</fullName>
    </submittedName>
</protein>
<dbReference type="Proteomes" id="UP000177876">
    <property type="component" value="Unassembled WGS sequence"/>
</dbReference>
<dbReference type="STRING" id="1797197.A2Y75_01650"/>